<protein>
    <recommendedName>
        <fullName evidence="4">DUF4153 domain-containing protein</fullName>
    </recommendedName>
</protein>
<evidence type="ECO:0000256" key="1">
    <source>
        <dbReference type="SAM" id="Phobius"/>
    </source>
</evidence>
<keyword evidence="1" id="KW-1133">Transmembrane helix</keyword>
<evidence type="ECO:0000313" key="3">
    <source>
        <dbReference type="Proteomes" id="UP000578112"/>
    </source>
</evidence>
<evidence type="ECO:0008006" key="4">
    <source>
        <dbReference type="Google" id="ProtNLM"/>
    </source>
</evidence>
<keyword evidence="1" id="KW-0812">Transmembrane</keyword>
<feature type="transmembrane region" description="Helical" evidence="1">
    <location>
        <begin position="134"/>
        <end position="153"/>
    </location>
</feature>
<feature type="transmembrane region" description="Helical" evidence="1">
    <location>
        <begin position="357"/>
        <end position="381"/>
    </location>
</feature>
<feature type="transmembrane region" description="Helical" evidence="1">
    <location>
        <begin position="401"/>
        <end position="418"/>
    </location>
</feature>
<dbReference type="AlphaFoldDB" id="A0A7W7MPP4"/>
<sequence>MTAQHGQDELEAQFAQWRQYVERRRELQASDADELEDHLRGSVDALVAAGLSADEAFLVAVKRMGSLDELSREFAREHSERLWKQLVLTGADQDPAGGGSRRDLWALVACAAGAAVSVKLPALFGLDFDQDGSFYARNFSLFALTWLAGFLAWRRQAGRTMIAALAALFVLGAVAANVYPLGEESQSLVITSIHLPIALWLVVGLAYVSEEWRSSRRRMDFIRFTGEWFVYFVLIALGGGVLTAFTAGTFNAIGMDPEVFISQWLLPCGAVAAVVVAGWLVEAKQSVVENIAPVLTRLFTPLFTAVLLAFLAAVLVTSTGIDVEREALILFNLLLVVVLGLMLYTMSARDPLAPPGVFDRLQLALVASALAVDVLVLLEIIGRISEYGTTPNKTAALGENIILLVNLAGSAWLLLKLVRRRTPFEALERWQTGYLPVFAAWAWAVVLVFPPLFDYA</sequence>
<dbReference type="EMBL" id="JACHNH010000001">
    <property type="protein sequence ID" value="MBB4761932.1"/>
    <property type="molecule type" value="Genomic_DNA"/>
</dbReference>
<dbReference type="NCBIfam" id="NF038403">
    <property type="entry name" value="perm_prefix_1"/>
    <property type="match status" value="1"/>
</dbReference>
<feature type="transmembrane region" description="Helical" evidence="1">
    <location>
        <begin position="188"/>
        <end position="208"/>
    </location>
</feature>
<dbReference type="InterPro" id="IPR047928">
    <property type="entry name" value="Perm_prefix_1"/>
</dbReference>
<dbReference type="RefSeq" id="WP_184992674.1">
    <property type="nucleotide sequence ID" value="NZ_BOMK01000002.1"/>
</dbReference>
<reference evidence="2 3" key="1">
    <citation type="submission" date="2020-08" db="EMBL/GenBank/DDBJ databases">
        <title>Sequencing the genomes of 1000 actinobacteria strains.</title>
        <authorList>
            <person name="Klenk H.-P."/>
        </authorList>
    </citation>
    <scope>NUCLEOTIDE SEQUENCE [LARGE SCALE GENOMIC DNA]</scope>
    <source>
        <strain evidence="2 3">DSM 43149</strain>
    </source>
</reference>
<name>A0A7W7MPP4_9ACTN</name>
<organism evidence="2 3">
    <name type="scientific">Actinoplanes digitatis</name>
    <dbReference type="NCBI Taxonomy" id="1868"/>
    <lineage>
        <taxon>Bacteria</taxon>
        <taxon>Bacillati</taxon>
        <taxon>Actinomycetota</taxon>
        <taxon>Actinomycetes</taxon>
        <taxon>Micromonosporales</taxon>
        <taxon>Micromonosporaceae</taxon>
        <taxon>Actinoplanes</taxon>
    </lineage>
</organism>
<feature type="transmembrane region" description="Helical" evidence="1">
    <location>
        <begin position="430"/>
        <end position="453"/>
    </location>
</feature>
<keyword evidence="1" id="KW-0472">Membrane</keyword>
<feature type="transmembrane region" description="Helical" evidence="1">
    <location>
        <begin position="104"/>
        <end position="122"/>
    </location>
</feature>
<feature type="transmembrane region" description="Helical" evidence="1">
    <location>
        <begin position="327"/>
        <end position="345"/>
    </location>
</feature>
<proteinExistence type="predicted"/>
<feature type="transmembrane region" description="Helical" evidence="1">
    <location>
        <begin position="259"/>
        <end position="281"/>
    </location>
</feature>
<feature type="transmembrane region" description="Helical" evidence="1">
    <location>
        <begin position="228"/>
        <end position="253"/>
    </location>
</feature>
<accession>A0A7W7MPP4</accession>
<evidence type="ECO:0000313" key="2">
    <source>
        <dbReference type="EMBL" id="MBB4761932.1"/>
    </source>
</evidence>
<dbReference type="Proteomes" id="UP000578112">
    <property type="component" value="Unassembled WGS sequence"/>
</dbReference>
<keyword evidence="3" id="KW-1185">Reference proteome</keyword>
<gene>
    <name evidence="2" type="ORF">BJ971_002488</name>
</gene>
<comment type="caution">
    <text evidence="2">The sequence shown here is derived from an EMBL/GenBank/DDBJ whole genome shotgun (WGS) entry which is preliminary data.</text>
</comment>
<feature type="transmembrane region" description="Helical" evidence="1">
    <location>
        <begin position="160"/>
        <end position="182"/>
    </location>
</feature>
<feature type="transmembrane region" description="Helical" evidence="1">
    <location>
        <begin position="302"/>
        <end position="321"/>
    </location>
</feature>